<dbReference type="Gene3D" id="3.20.20.140">
    <property type="entry name" value="Metal-dependent hydrolases"/>
    <property type="match status" value="1"/>
</dbReference>
<dbReference type="InterPro" id="IPR032466">
    <property type="entry name" value="Metal_Hydrolase"/>
</dbReference>
<dbReference type="InterPro" id="IPR006680">
    <property type="entry name" value="Amidohydro-rel"/>
</dbReference>
<protein>
    <recommendedName>
        <fullName evidence="4">Amidohydrolase-related domain-containing protein</fullName>
    </recommendedName>
</protein>
<comment type="similarity">
    <text evidence="3">Belongs to the metallo-dependent hydrolases superfamily.</text>
</comment>
<keyword evidence="6" id="KW-1185">Reference proteome</keyword>
<accession>A0A6A6XQA1</accession>
<evidence type="ECO:0000313" key="6">
    <source>
        <dbReference type="Proteomes" id="UP000799757"/>
    </source>
</evidence>
<proteinExistence type="inferred from homology"/>
<dbReference type="GO" id="GO:0019748">
    <property type="term" value="P:secondary metabolic process"/>
    <property type="evidence" value="ECO:0007669"/>
    <property type="project" value="TreeGrafter"/>
</dbReference>
<dbReference type="GO" id="GO:0005829">
    <property type="term" value="C:cytosol"/>
    <property type="evidence" value="ECO:0007669"/>
    <property type="project" value="TreeGrafter"/>
</dbReference>
<dbReference type="OrthoDB" id="432010at2759"/>
<dbReference type="Pfam" id="PF04909">
    <property type="entry name" value="Amidohydro_2"/>
    <property type="match status" value="1"/>
</dbReference>
<keyword evidence="2 3" id="KW-0456">Lyase</keyword>
<dbReference type="SUPFAM" id="SSF51556">
    <property type="entry name" value="Metallo-dependent hydrolases"/>
    <property type="match status" value="1"/>
</dbReference>
<reference evidence="5" key="1">
    <citation type="journal article" date="2020" name="Stud. Mycol.">
        <title>101 Dothideomycetes genomes: a test case for predicting lifestyles and emergence of pathogens.</title>
        <authorList>
            <person name="Haridas S."/>
            <person name="Albert R."/>
            <person name="Binder M."/>
            <person name="Bloem J."/>
            <person name="Labutti K."/>
            <person name="Salamov A."/>
            <person name="Andreopoulos B."/>
            <person name="Baker S."/>
            <person name="Barry K."/>
            <person name="Bills G."/>
            <person name="Bluhm B."/>
            <person name="Cannon C."/>
            <person name="Castanera R."/>
            <person name="Culley D."/>
            <person name="Daum C."/>
            <person name="Ezra D."/>
            <person name="Gonzalez J."/>
            <person name="Henrissat B."/>
            <person name="Kuo A."/>
            <person name="Liang C."/>
            <person name="Lipzen A."/>
            <person name="Lutzoni F."/>
            <person name="Magnuson J."/>
            <person name="Mondo S."/>
            <person name="Nolan M."/>
            <person name="Ohm R."/>
            <person name="Pangilinan J."/>
            <person name="Park H.-J."/>
            <person name="Ramirez L."/>
            <person name="Alfaro M."/>
            <person name="Sun H."/>
            <person name="Tritt A."/>
            <person name="Yoshinaga Y."/>
            <person name="Zwiers L.-H."/>
            <person name="Turgeon B."/>
            <person name="Goodwin S."/>
            <person name="Spatafora J."/>
            <person name="Crous P."/>
            <person name="Grigoriev I."/>
        </authorList>
    </citation>
    <scope>NUCLEOTIDE SEQUENCE</scope>
    <source>
        <strain evidence="5">CBS 109.77</strain>
    </source>
</reference>
<dbReference type="EMBL" id="MU001786">
    <property type="protein sequence ID" value="KAF2798323.1"/>
    <property type="molecule type" value="Genomic_DNA"/>
</dbReference>
<evidence type="ECO:0000256" key="2">
    <source>
        <dbReference type="ARBA" id="ARBA00023239"/>
    </source>
</evidence>
<dbReference type="GO" id="GO:0016831">
    <property type="term" value="F:carboxy-lyase activity"/>
    <property type="evidence" value="ECO:0007669"/>
    <property type="project" value="UniProtKB-KW"/>
</dbReference>
<dbReference type="PANTHER" id="PTHR21240:SF30">
    <property type="entry name" value="AMIDOHYDROLASE-RELATED DOMAIN-CONTAINING PROTEIN-RELATED"/>
    <property type="match status" value="1"/>
</dbReference>
<evidence type="ECO:0000313" key="5">
    <source>
        <dbReference type="EMBL" id="KAF2798323.1"/>
    </source>
</evidence>
<dbReference type="Proteomes" id="UP000799757">
    <property type="component" value="Unassembled WGS sequence"/>
</dbReference>
<dbReference type="PANTHER" id="PTHR21240">
    <property type="entry name" value="2-AMINO-3-CARBOXYLMUCONATE-6-SEMIALDEHYDE DECARBOXYLASE"/>
    <property type="match status" value="1"/>
</dbReference>
<organism evidence="5 6">
    <name type="scientific">Melanomma pulvis-pyrius CBS 109.77</name>
    <dbReference type="NCBI Taxonomy" id="1314802"/>
    <lineage>
        <taxon>Eukaryota</taxon>
        <taxon>Fungi</taxon>
        <taxon>Dikarya</taxon>
        <taxon>Ascomycota</taxon>
        <taxon>Pezizomycotina</taxon>
        <taxon>Dothideomycetes</taxon>
        <taxon>Pleosporomycetidae</taxon>
        <taxon>Pleosporales</taxon>
        <taxon>Melanommataceae</taxon>
        <taxon>Melanomma</taxon>
    </lineage>
</organism>
<sequence length="355" mass="38746">MATSPTQFIATEESYLSPLIPLGTSTHPTDAALHLISTPILSKLKTLGPSRARDMRSAGISLQIISHIPIENASPQTCQKINDAMHAQIVTSPDRFAALAMLPCGEGMGREAAKELGRCVGKYRFVGGVLGVGAGERSGAGGLEASEWEELWGVAERYRVPVALRAVFPSRNQASLHSDFANELPPLCYTLVGPLLTNFHAHHSTSPFPILRLYLAGVFDRHPNLHLILSQSGHSIPSLLPRILAFDSTSLPPNTRPVRSFLDVWQHNFYISTADVLDLQSMRLLLEQIPMDRVLFAGGYPWAEGAAAAALMKEVRESGIVSREEWERIAWGNAEWLFGLRVGGTGKEGKAVARW</sequence>
<evidence type="ECO:0000256" key="3">
    <source>
        <dbReference type="RuleBase" id="RU366045"/>
    </source>
</evidence>
<gene>
    <name evidence="5" type="ORF">K505DRAFT_394856</name>
</gene>
<evidence type="ECO:0000256" key="1">
    <source>
        <dbReference type="ARBA" id="ARBA00022793"/>
    </source>
</evidence>
<name>A0A6A6XQA1_9PLEO</name>
<feature type="domain" description="Amidohydrolase-related" evidence="4">
    <location>
        <begin position="75"/>
        <end position="340"/>
    </location>
</feature>
<dbReference type="InterPro" id="IPR032465">
    <property type="entry name" value="ACMSD"/>
</dbReference>
<evidence type="ECO:0000259" key="4">
    <source>
        <dbReference type="Pfam" id="PF04909"/>
    </source>
</evidence>
<keyword evidence="1 3" id="KW-0210">Decarboxylase</keyword>
<dbReference type="AlphaFoldDB" id="A0A6A6XQA1"/>
<dbReference type="GO" id="GO:0016787">
    <property type="term" value="F:hydrolase activity"/>
    <property type="evidence" value="ECO:0007669"/>
    <property type="project" value="InterPro"/>
</dbReference>